<keyword evidence="1" id="KW-0732">Signal</keyword>
<gene>
    <name evidence="2" type="ORF">ACFOOT_11455</name>
</gene>
<comment type="caution">
    <text evidence="2">The sequence shown here is derived from an EMBL/GenBank/DDBJ whole genome shotgun (WGS) entry which is preliminary data.</text>
</comment>
<evidence type="ECO:0008006" key="4">
    <source>
        <dbReference type="Google" id="ProtNLM"/>
    </source>
</evidence>
<evidence type="ECO:0000313" key="2">
    <source>
        <dbReference type="EMBL" id="MFC3672041.1"/>
    </source>
</evidence>
<organism evidence="2 3">
    <name type="scientific">Novosphingobium pokkalii</name>
    <dbReference type="NCBI Taxonomy" id="1770194"/>
    <lineage>
        <taxon>Bacteria</taxon>
        <taxon>Pseudomonadati</taxon>
        <taxon>Pseudomonadota</taxon>
        <taxon>Alphaproteobacteria</taxon>
        <taxon>Sphingomonadales</taxon>
        <taxon>Sphingomonadaceae</taxon>
        <taxon>Novosphingobium</taxon>
    </lineage>
</organism>
<reference evidence="3" key="1">
    <citation type="journal article" date="2019" name="Int. J. Syst. Evol. Microbiol.">
        <title>The Global Catalogue of Microorganisms (GCM) 10K type strain sequencing project: providing services to taxonomists for standard genome sequencing and annotation.</title>
        <authorList>
            <consortium name="The Broad Institute Genomics Platform"/>
            <consortium name="The Broad Institute Genome Sequencing Center for Infectious Disease"/>
            <person name="Wu L."/>
            <person name="Ma J."/>
        </authorList>
    </citation>
    <scope>NUCLEOTIDE SEQUENCE [LARGE SCALE GENOMIC DNA]</scope>
    <source>
        <strain evidence="3">KCTC 42224</strain>
    </source>
</reference>
<keyword evidence="3" id="KW-1185">Reference proteome</keyword>
<protein>
    <recommendedName>
        <fullName evidence="4">Secreted protein</fullName>
    </recommendedName>
</protein>
<feature type="chain" id="PRO_5047184912" description="Secreted protein" evidence="1">
    <location>
        <begin position="24"/>
        <end position="82"/>
    </location>
</feature>
<accession>A0ABV7V3T1</accession>
<evidence type="ECO:0000313" key="3">
    <source>
        <dbReference type="Proteomes" id="UP001595683"/>
    </source>
</evidence>
<proteinExistence type="predicted"/>
<dbReference type="EMBL" id="JBHRYE010000017">
    <property type="protein sequence ID" value="MFC3672041.1"/>
    <property type="molecule type" value="Genomic_DNA"/>
</dbReference>
<name>A0ABV7V3T1_9SPHN</name>
<sequence>MNIMKIGAIGVVASLLVAGTAEAAGTQAAVPVASVTAKKLVRSSAPVARQSKSAEGVVLGLAAVGAIGVGVYEVTKSDSTGS</sequence>
<dbReference type="RefSeq" id="WP_191323955.1">
    <property type="nucleotide sequence ID" value="NZ_BMZP01000006.1"/>
</dbReference>
<dbReference type="Proteomes" id="UP001595683">
    <property type="component" value="Unassembled WGS sequence"/>
</dbReference>
<evidence type="ECO:0000256" key="1">
    <source>
        <dbReference type="SAM" id="SignalP"/>
    </source>
</evidence>
<feature type="signal peptide" evidence="1">
    <location>
        <begin position="1"/>
        <end position="23"/>
    </location>
</feature>